<dbReference type="HOGENOM" id="CLU_1434527_0_0_1"/>
<dbReference type="AlphaFoldDB" id="J3NYL2"/>
<gene>
    <name evidence="2" type="primary">20346822</name>
    <name evidence="1" type="ORF">GGTG_06364</name>
</gene>
<evidence type="ECO:0000313" key="1">
    <source>
        <dbReference type="EMBL" id="EJT76445.1"/>
    </source>
</evidence>
<name>J3NYL2_GAET3</name>
<proteinExistence type="predicted"/>
<dbReference type="EMBL" id="GL385397">
    <property type="protein sequence ID" value="EJT76445.1"/>
    <property type="molecule type" value="Genomic_DNA"/>
</dbReference>
<evidence type="ECO:0000313" key="2">
    <source>
        <dbReference type="EnsemblFungi" id="EJT76445"/>
    </source>
</evidence>
<dbReference type="EnsemblFungi" id="EJT76445">
    <property type="protein sequence ID" value="EJT76445"/>
    <property type="gene ID" value="GGTG_06364"/>
</dbReference>
<reference evidence="1" key="2">
    <citation type="submission" date="2010-07" db="EMBL/GenBank/DDBJ databases">
        <authorList>
            <consortium name="The Broad Institute Genome Sequencing Platform"/>
            <consortium name="Broad Institute Genome Sequencing Center for Infectious Disease"/>
            <person name="Ma L.-J."/>
            <person name="Dead R."/>
            <person name="Young S."/>
            <person name="Zeng Q."/>
            <person name="Koehrsen M."/>
            <person name="Alvarado L."/>
            <person name="Berlin A."/>
            <person name="Chapman S.B."/>
            <person name="Chen Z."/>
            <person name="Freedman E."/>
            <person name="Gellesch M."/>
            <person name="Goldberg J."/>
            <person name="Griggs A."/>
            <person name="Gujja S."/>
            <person name="Heilman E.R."/>
            <person name="Heiman D."/>
            <person name="Hepburn T."/>
            <person name="Howarth C."/>
            <person name="Jen D."/>
            <person name="Larson L."/>
            <person name="Mehta T."/>
            <person name="Neiman D."/>
            <person name="Pearson M."/>
            <person name="Roberts A."/>
            <person name="Saif S."/>
            <person name="Shea T."/>
            <person name="Shenoy N."/>
            <person name="Sisk P."/>
            <person name="Stolte C."/>
            <person name="Sykes S."/>
            <person name="Walk T."/>
            <person name="White J."/>
            <person name="Yandava C."/>
            <person name="Haas B."/>
            <person name="Nusbaum C."/>
            <person name="Birren B."/>
        </authorList>
    </citation>
    <scope>NUCLEOTIDE SEQUENCE</scope>
    <source>
        <strain evidence="1">R3-111a-1</strain>
    </source>
</reference>
<dbReference type="GeneID" id="20346822"/>
<sequence length="189" mass="21022">MLDKEGADFLVFVDVQRSFLVFILRVDVGTMLDKEGADFLVFVDVQRSISVCVFRVDIGAMLEKKSTHFLVFVDVQRSISVCVLRVDVGAMLDKEGANFPVVVDVQRSTSIWVRSSSSEKSFEQIFVVVANRIPQCWTAKMIAGVDVEPFVEKLDDLIHITKAGGCPDVKVGPSLEKERRDGDVNLPPD</sequence>
<accession>J3NYL2</accession>
<reference evidence="2" key="5">
    <citation type="submission" date="2018-04" db="UniProtKB">
        <authorList>
            <consortium name="EnsemblFungi"/>
        </authorList>
    </citation>
    <scope>IDENTIFICATION</scope>
    <source>
        <strain evidence="2">R3-111a-1</strain>
    </source>
</reference>
<evidence type="ECO:0000313" key="3">
    <source>
        <dbReference type="Proteomes" id="UP000006039"/>
    </source>
</evidence>
<dbReference type="Proteomes" id="UP000006039">
    <property type="component" value="Unassembled WGS sequence"/>
</dbReference>
<reference evidence="1" key="3">
    <citation type="submission" date="2010-09" db="EMBL/GenBank/DDBJ databases">
        <title>Annotation of Gaeumannomyces graminis var. tritici R3-111a-1.</title>
        <authorList>
            <consortium name="The Broad Institute Genome Sequencing Platform"/>
            <person name="Ma L.-J."/>
            <person name="Dead R."/>
            <person name="Young S.K."/>
            <person name="Zeng Q."/>
            <person name="Gargeya S."/>
            <person name="Fitzgerald M."/>
            <person name="Haas B."/>
            <person name="Abouelleil A."/>
            <person name="Alvarado L."/>
            <person name="Arachchi H.M."/>
            <person name="Berlin A."/>
            <person name="Brown A."/>
            <person name="Chapman S.B."/>
            <person name="Chen Z."/>
            <person name="Dunbar C."/>
            <person name="Freedman E."/>
            <person name="Gearin G."/>
            <person name="Gellesch M."/>
            <person name="Goldberg J."/>
            <person name="Griggs A."/>
            <person name="Gujja S."/>
            <person name="Heiman D."/>
            <person name="Howarth C."/>
            <person name="Larson L."/>
            <person name="Lui A."/>
            <person name="MacDonald P.J.P."/>
            <person name="Mehta T."/>
            <person name="Montmayeur A."/>
            <person name="Murphy C."/>
            <person name="Neiman D."/>
            <person name="Pearson M."/>
            <person name="Priest M."/>
            <person name="Roberts A."/>
            <person name="Saif S."/>
            <person name="Shea T."/>
            <person name="Shenoy N."/>
            <person name="Sisk P."/>
            <person name="Stolte C."/>
            <person name="Sykes S."/>
            <person name="Yandava C."/>
            <person name="Wortman J."/>
            <person name="Nusbaum C."/>
            <person name="Birren B."/>
        </authorList>
    </citation>
    <scope>NUCLEOTIDE SEQUENCE</scope>
    <source>
        <strain evidence="1">R3-111a-1</strain>
    </source>
</reference>
<dbReference type="RefSeq" id="XP_009222445.1">
    <property type="nucleotide sequence ID" value="XM_009224181.1"/>
</dbReference>
<keyword evidence="3" id="KW-1185">Reference proteome</keyword>
<reference evidence="3" key="1">
    <citation type="submission" date="2010-07" db="EMBL/GenBank/DDBJ databases">
        <title>The genome sequence of Gaeumannomyces graminis var. tritici strain R3-111a-1.</title>
        <authorList>
            <consortium name="The Broad Institute Genome Sequencing Platform"/>
            <person name="Ma L.-J."/>
            <person name="Dead R."/>
            <person name="Young S."/>
            <person name="Zeng Q."/>
            <person name="Koehrsen M."/>
            <person name="Alvarado L."/>
            <person name="Berlin A."/>
            <person name="Chapman S.B."/>
            <person name="Chen Z."/>
            <person name="Freedman E."/>
            <person name="Gellesch M."/>
            <person name="Goldberg J."/>
            <person name="Griggs A."/>
            <person name="Gujja S."/>
            <person name="Heilman E.R."/>
            <person name="Heiman D."/>
            <person name="Hepburn T."/>
            <person name="Howarth C."/>
            <person name="Jen D."/>
            <person name="Larson L."/>
            <person name="Mehta T."/>
            <person name="Neiman D."/>
            <person name="Pearson M."/>
            <person name="Roberts A."/>
            <person name="Saif S."/>
            <person name="Shea T."/>
            <person name="Shenoy N."/>
            <person name="Sisk P."/>
            <person name="Stolte C."/>
            <person name="Sykes S."/>
            <person name="Walk T."/>
            <person name="White J."/>
            <person name="Yandava C."/>
            <person name="Haas B."/>
            <person name="Nusbaum C."/>
            <person name="Birren B."/>
        </authorList>
    </citation>
    <scope>NUCLEOTIDE SEQUENCE [LARGE SCALE GENOMIC DNA]</scope>
    <source>
        <strain evidence="3">R3-111a-1</strain>
    </source>
</reference>
<reference evidence="2" key="4">
    <citation type="journal article" date="2015" name="G3 (Bethesda)">
        <title>Genome sequences of three phytopathogenic species of the Magnaporthaceae family of fungi.</title>
        <authorList>
            <person name="Okagaki L.H."/>
            <person name="Nunes C.C."/>
            <person name="Sailsbery J."/>
            <person name="Clay B."/>
            <person name="Brown D."/>
            <person name="John T."/>
            <person name="Oh Y."/>
            <person name="Young N."/>
            <person name="Fitzgerald M."/>
            <person name="Haas B.J."/>
            <person name="Zeng Q."/>
            <person name="Young S."/>
            <person name="Adiconis X."/>
            <person name="Fan L."/>
            <person name="Levin J.Z."/>
            <person name="Mitchell T.K."/>
            <person name="Okubara P.A."/>
            <person name="Farman M.L."/>
            <person name="Kohn L.M."/>
            <person name="Birren B."/>
            <person name="Ma L.-J."/>
            <person name="Dean R.A."/>
        </authorList>
    </citation>
    <scope>NUCLEOTIDE SEQUENCE</scope>
    <source>
        <strain evidence="2">R3-111a-1</strain>
    </source>
</reference>
<protein>
    <submittedName>
        <fullName evidence="1 2">Uncharacterized protein</fullName>
    </submittedName>
</protein>
<dbReference type="VEuPathDB" id="FungiDB:GGTG_06364"/>
<organism evidence="1">
    <name type="scientific">Gaeumannomyces tritici (strain R3-111a-1)</name>
    <name type="common">Wheat and barley take-all root rot fungus</name>
    <name type="synonym">Gaeumannomyces graminis var. tritici</name>
    <dbReference type="NCBI Taxonomy" id="644352"/>
    <lineage>
        <taxon>Eukaryota</taxon>
        <taxon>Fungi</taxon>
        <taxon>Dikarya</taxon>
        <taxon>Ascomycota</taxon>
        <taxon>Pezizomycotina</taxon>
        <taxon>Sordariomycetes</taxon>
        <taxon>Sordariomycetidae</taxon>
        <taxon>Magnaporthales</taxon>
        <taxon>Magnaporthaceae</taxon>
        <taxon>Gaeumannomyces</taxon>
    </lineage>
</organism>